<gene>
    <name evidence="2" type="ORF">MNBD_NITROSPIRAE01-1719</name>
</gene>
<feature type="compositionally biased region" description="Basic and acidic residues" evidence="1">
    <location>
        <begin position="156"/>
        <end position="173"/>
    </location>
</feature>
<accession>A0A3B1DL04</accession>
<dbReference type="SUPFAM" id="SSF47240">
    <property type="entry name" value="Ferritin-like"/>
    <property type="match status" value="1"/>
</dbReference>
<reference evidence="2" key="1">
    <citation type="submission" date="2018-06" db="EMBL/GenBank/DDBJ databases">
        <authorList>
            <person name="Zhirakovskaya E."/>
        </authorList>
    </citation>
    <scope>NUCLEOTIDE SEQUENCE</scope>
</reference>
<evidence type="ECO:0008006" key="3">
    <source>
        <dbReference type="Google" id="ProtNLM"/>
    </source>
</evidence>
<protein>
    <recommendedName>
        <fullName evidence="3">Rubrerythrin diiron-binding domain-containing protein</fullName>
    </recommendedName>
</protein>
<dbReference type="EMBL" id="UOGF01000087">
    <property type="protein sequence ID" value="VAX32365.1"/>
    <property type="molecule type" value="Genomic_DNA"/>
</dbReference>
<dbReference type="AlphaFoldDB" id="A0A3B1DL04"/>
<evidence type="ECO:0000256" key="1">
    <source>
        <dbReference type="SAM" id="MobiDB-lite"/>
    </source>
</evidence>
<name>A0A3B1DL04_9ZZZZ</name>
<dbReference type="InterPro" id="IPR009078">
    <property type="entry name" value="Ferritin-like_SF"/>
</dbReference>
<feature type="region of interest" description="Disordered" evidence="1">
    <location>
        <begin position="154"/>
        <end position="173"/>
    </location>
</feature>
<evidence type="ECO:0000313" key="2">
    <source>
        <dbReference type="EMBL" id="VAX32365.1"/>
    </source>
</evidence>
<proteinExistence type="predicted"/>
<sequence>MNTERSLDFQIAFEQRVAKIYQQIGEQFPSKTLSMNKKDNLWKNLARDERKHVAILKIEKSFLKTGTRVTKPVEISPESQGEIEAMLLKYEAKIYNGINESEALHILSGLEACDKDFFLPLLKATDSKLLSQFPEYSKSFQLHERRVQKSLQHYENLGRRKTDHKPTEGKTDV</sequence>
<organism evidence="2">
    <name type="scientific">hydrothermal vent metagenome</name>
    <dbReference type="NCBI Taxonomy" id="652676"/>
    <lineage>
        <taxon>unclassified sequences</taxon>
        <taxon>metagenomes</taxon>
        <taxon>ecological metagenomes</taxon>
    </lineage>
</organism>